<feature type="region of interest" description="Disordered" evidence="1">
    <location>
        <begin position="16"/>
        <end position="56"/>
    </location>
</feature>
<name>A0A9Q0KQ90_9MAGN</name>
<accession>A0A9Q0KQ90</accession>
<gene>
    <name evidence="2" type="ORF">NE237_007430</name>
</gene>
<evidence type="ECO:0000313" key="3">
    <source>
        <dbReference type="Proteomes" id="UP001141806"/>
    </source>
</evidence>
<organism evidence="2 3">
    <name type="scientific">Protea cynaroides</name>
    <dbReference type="NCBI Taxonomy" id="273540"/>
    <lineage>
        <taxon>Eukaryota</taxon>
        <taxon>Viridiplantae</taxon>
        <taxon>Streptophyta</taxon>
        <taxon>Embryophyta</taxon>
        <taxon>Tracheophyta</taxon>
        <taxon>Spermatophyta</taxon>
        <taxon>Magnoliopsida</taxon>
        <taxon>Proteales</taxon>
        <taxon>Proteaceae</taxon>
        <taxon>Protea</taxon>
    </lineage>
</organism>
<comment type="caution">
    <text evidence="2">The sequence shown here is derived from an EMBL/GenBank/DDBJ whole genome shotgun (WGS) entry which is preliminary data.</text>
</comment>
<proteinExistence type="predicted"/>
<reference evidence="2" key="1">
    <citation type="journal article" date="2023" name="Plant J.">
        <title>The genome of the king protea, Protea cynaroides.</title>
        <authorList>
            <person name="Chang J."/>
            <person name="Duong T.A."/>
            <person name="Schoeman C."/>
            <person name="Ma X."/>
            <person name="Roodt D."/>
            <person name="Barker N."/>
            <person name="Li Z."/>
            <person name="Van de Peer Y."/>
            <person name="Mizrachi E."/>
        </authorList>
    </citation>
    <scope>NUCLEOTIDE SEQUENCE</scope>
    <source>
        <tissue evidence="2">Young leaves</tissue>
    </source>
</reference>
<sequence>MRKMKEYLAKRRARMAGTGGAGGDAIGASSTSVTGGDAGAAGAGGDGGDGGAGTDFFEHLSPKPDCLYISYGQLAVTDDNATSFNNNILNTDKFQWQLAVTD</sequence>
<evidence type="ECO:0000256" key="1">
    <source>
        <dbReference type="SAM" id="MobiDB-lite"/>
    </source>
</evidence>
<feature type="compositionally biased region" description="Gly residues" evidence="1">
    <location>
        <begin position="36"/>
        <end position="53"/>
    </location>
</feature>
<keyword evidence="3" id="KW-1185">Reference proteome</keyword>
<dbReference type="EMBL" id="JAMYWD010000004">
    <property type="protein sequence ID" value="KAJ4974256.1"/>
    <property type="molecule type" value="Genomic_DNA"/>
</dbReference>
<dbReference type="AlphaFoldDB" id="A0A9Q0KQ90"/>
<protein>
    <submittedName>
        <fullName evidence="2">Uncharacterized protein</fullName>
    </submittedName>
</protein>
<dbReference type="Proteomes" id="UP001141806">
    <property type="component" value="Unassembled WGS sequence"/>
</dbReference>
<evidence type="ECO:0000313" key="2">
    <source>
        <dbReference type="EMBL" id="KAJ4974256.1"/>
    </source>
</evidence>